<dbReference type="PROSITE" id="PS51007">
    <property type="entry name" value="CYTC"/>
    <property type="match status" value="1"/>
</dbReference>
<evidence type="ECO:0000256" key="5">
    <source>
        <dbReference type="SAM" id="MobiDB-lite"/>
    </source>
</evidence>
<dbReference type="Proteomes" id="UP000323426">
    <property type="component" value="Unassembled WGS sequence"/>
</dbReference>
<dbReference type="SUPFAM" id="SSF46626">
    <property type="entry name" value="Cytochrome c"/>
    <property type="match status" value="1"/>
</dbReference>
<dbReference type="InterPro" id="IPR009056">
    <property type="entry name" value="Cyt_c-like_dom"/>
</dbReference>
<evidence type="ECO:0000256" key="1">
    <source>
        <dbReference type="ARBA" id="ARBA00022617"/>
    </source>
</evidence>
<dbReference type="GO" id="GO:0020037">
    <property type="term" value="F:heme binding"/>
    <property type="evidence" value="ECO:0007669"/>
    <property type="project" value="InterPro"/>
</dbReference>
<dbReference type="PROSITE" id="PS51257">
    <property type="entry name" value="PROKAR_LIPOPROTEIN"/>
    <property type="match status" value="1"/>
</dbReference>
<accession>A0A5M6DPX2</accession>
<keyword evidence="3 4" id="KW-0408">Iron</keyword>
<feature type="compositionally biased region" description="Polar residues" evidence="5">
    <location>
        <begin position="210"/>
        <end position="245"/>
    </location>
</feature>
<dbReference type="GO" id="GO:0046872">
    <property type="term" value="F:metal ion binding"/>
    <property type="evidence" value="ECO:0007669"/>
    <property type="project" value="UniProtKB-KW"/>
</dbReference>
<evidence type="ECO:0000313" key="9">
    <source>
        <dbReference type="Proteomes" id="UP000323426"/>
    </source>
</evidence>
<organism evidence="8 9">
    <name type="scientific">Adhaeribacter rhizoryzae</name>
    <dbReference type="NCBI Taxonomy" id="2607907"/>
    <lineage>
        <taxon>Bacteria</taxon>
        <taxon>Pseudomonadati</taxon>
        <taxon>Bacteroidota</taxon>
        <taxon>Cytophagia</taxon>
        <taxon>Cytophagales</taxon>
        <taxon>Hymenobacteraceae</taxon>
        <taxon>Adhaeribacter</taxon>
    </lineage>
</organism>
<dbReference type="PANTHER" id="PTHR40394">
    <property type="entry name" value="LIPOPROTEIN-RELATED"/>
    <property type="match status" value="1"/>
</dbReference>
<dbReference type="InterPro" id="IPR036909">
    <property type="entry name" value="Cyt_c-like_dom_sf"/>
</dbReference>
<dbReference type="EMBL" id="VWSF01000001">
    <property type="protein sequence ID" value="KAA5549581.1"/>
    <property type="molecule type" value="Genomic_DNA"/>
</dbReference>
<evidence type="ECO:0000256" key="3">
    <source>
        <dbReference type="ARBA" id="ARBA00023004"/>
    </source>
</evidence>
<dbReference type="GO" id="GO:0009055">
    <property type="term" value="F:electron transfer activity"/>
    <property type="evidence" value="ECO:0007669"/>
    <property type="project" value="InterPro"/>
</dbReference>
<keyword evidence="6" id="KW-0732">Signal</keyword>
<protein>
    <submittedName>
        <fullName evidence="8">Cytochrome c</fullName>
    </submittedName>
</protein>
<feature type="chain" id="PRO_5024276244" evidence="6">
    <location>
        <begin position="26"/>
        <end position="245"/>
    </location>
</feature>
<dbReference type="RefSeq" id="WP_150086723.1">
    <property type="nucleotide sequence ID" value="NZ_VWSF01000001.1"/>
</dbReference>
<feature type="signal peptide" evidence="6">
    <location>
        <begin position="1"/>
        <end position="25"/>
    </location>
</feature>
<proteinExistence type="predicted"/>
<evidence type="ECO:0000256" key="4">
    <source>
        <dbReference type="PROSITE-ProRule" id="PRU00433"/>
    </source>
</evidence>
<evidence type="ECO:0000256" key="6">
    <source>
        <dbReference type="SAM" id="SignalP"/>
    </source>
</evidence>
<keyword evidence="9" id="KW-1185">Reference proteome</keyword>
<feature type="region of interest" description="Disordered" evidence="5">
    <location>
        <begin position="189"/>
        <end position="245"/>
    </location>
</feature>
<dbReference type="AlphaFoldDB" id="A0A5M6DPX2"/>
<dbReference type="Pfam" id="PF13442">
    <property type="entry name" value="Cytochrome_CBB3"/>
    <property type="match status" value="1"/>
</dbReference>
<keyword evidence="2 4" id="KW-0479">Metal-binding</keyword>
<feature type="domain" description="Cytochrome c" evidence="7">
    <location>
        <begin position="103"/>
        <end position="187"/>
    </location>
</feature>
<comment type="caution">
    <text evidence="8">The sequence shown here is derived from an EMBL/GenBank/DDBJ whole genome shotgun (WGS) entry which is preliminary data.</text>
</comment>
<reference evidence="8 9" key="1">
    <citation type="submission" date="2019-09" db="EMBL/GenBank/DDBJ databases">
        <title>Genome sequence and assembly of Adhaeribacter sp.</title>
        <authorList>
            <person name="Chhetri G."/>
        </authorList>
    </citation>
    <scope>NUCLEOTIDE SEQUENCE [LARGE SCALE GENOMIC DNA]</scope>
    <source>
        <strain evidence="8 9">DK36</strain>
    </source>
</reference>
<name>A0A5M6DPX2_9BACT</name>
<evidence type="ECO:0000313" key="8">
    <source>
        <dbReference type="EMBL" id="KAA5549581.1"/>
    </source>
</evidence>
<sequence length="245" mass="26346">MNNLLKLGVATSSLFFASVVMFSCAPGPNDTGTEYAPQMYDDPAYNPLKQNESNVLNPGGLNMRVPAQGSIARGKLAFYNHIPKDSVDIAAARLRNPLRATEENLAEGEVLYARFCAPCHGAEGQGDGLVGKKFLGVANLSQDRLKTVPLGHIYHVITNGRGRMMPHGTQLNPEERWKIAMYIRTGLQGVGQPETDPATEDVKNIDPPQGASTEMNTNQVTGTNNPSGGATENPNATKPTNVQEE</sequence>
<dbReference type="Gene3D" id="1.10.760.10">
    <property type="entry name" value="Cytochrome c-like domain"/>
    <property type="match status" value="1"/>
</dbReference>
<dbReference type="PANTHER" id="PTHR40394:SF2">
    <property type="entry name" value="QUINOL:CYTOCHROME C OXIDOREDUCTASE MEMBRANE PROTEIN"/>
    <property type="match status" value="1"/>
</dbReference>
<keyword evidence="1 4" id="KW-0349">Heme</keyword>
<gene>
    <name evidence="8" type="ORF">F0145_03075</name>
</gene>
<evidence type="ECO:0000256" key="2">
    <source>
        <dbReference type="ARBA" id="ARBA00022723"/>
    </source>
</evidence>
<evidence type="ECO:0000259" key="7">
    <source>
        <dbReference type="PROSITE" id="PS51007"/>
    </source>
</evidence>